<evidence type="ECO:0000256" key="2">
    <source>
        <dbReference type="PROSITE-ProRule" id="PRU00708"/>
    </source>
</evidence>
<reference evidence="3 4" key="2">
    <citation type="journal article" date="2017" name="Front. Plant Sci.">
        <title>Gene Classification and Mining of Molecular Markers Useful in Red Clover (Trifolium pratense) Breeding.</title>
        <authorList>
            <person name="Istvanek J."/>
            <person name="Dluhosova J."/>
            <person name="Dluhos P."/>
            <person name="Patkova L."/>
            <person name="Nedelnik J."/>
            <person name="Repkova J."/>
        </authorList>
    </citation>
    <scope>NUCLEOTIDE SEQUENCE [LARGE SCALE GENOMIC DNA]</scope>
    <source>
        <strain evidence="4">cv. Tatra</strain>
        <tissue evidence="3">Young leaves</tissue>
    </source>
</reference>
<sequence length="314" mass="34664">ASISLEGGSYKVDLVVEVEELWSGVIRVVSDLDSPHLNRSLWALPKIELGYFKLNAFLILLVAEAKIIVAKNWQKALELYEYLKSLKLVRTVSTVNALLTALCDGDQFQKALEVLSEMKGLGLRPNSITFSILIVASEKKDDMEAAQMLLSQAKKDGASPTLIMCRCIIGMCLRRFEKACLAGESVISFDSGRPQVNNEWTSLALMVYRETIGAGEKPTSEILSQILGCMKFPYDTYVKNRLVENLGVSVENSRMENLCSLIDGFGEYDPRVFSILEEAASYGVVPSVSFKMNPIVIDAKELDALTAEVSLSKT</sequence>
<keyword evidence="1" id="KW-0677">Repeat</keyword>
<dbReference type="PANTHER" id="PTHR47935">
    <property type="entry name" value="PENTATRICOPEPTIDE REPEAT-CONTAINING PROTEIN MRL1, CHLOROPLASTIC"/>
    <property type="match status" value="1"/>
</dbReference>
<dbReference type="STRING" id="57577.A0A2K3MQY3"/>
<dbReference type="PROSITE" id="PS51375">
    <property type="entry name" value="PPR"/>
    <property type="match status" value="1"/>
</dbReference>
<dbReference type="Gene3D" id="1.25.40.10">
    <property type="entry name" value="Tetratricopeptide repeat domain"/>
    <property type="match status" value="1"/>
</dbReference>
<dbReference type="NCBIfam" id="TIGR00756">
    <property type="entry name" value="PPR"/>
    <property type="match status" value="1"/>
</dbReference>
<dbReference type="ExpressionAtlas" id="A0A2K3MQY3">
    <property type="expression patterns" value="baseline"/>
</dbReference>
<dbReference type="InterPro" id="IPR011990">
    <property type="entry name" value="TPR-like_helical_dom_sf"/>
</dbReference>
<feature type="repeat" description="PPR" evidence="2">
    <location>
        <begin position="91"/>
        <end position="125"/>
    </location>
</feature>
<dbReference type="PANTHER" id="PTHR47935:SF1">
    <property type="entry name" value="PENTATRICOPEPTIDE REPEAT-CONTAINING PROTEIN MRL1, CHLOROPLASTIC"/>
    <property type="match status" value="1"/>
</dbReference>
<comment type="caution">
    <text evidence="3">The sequence shown here is derived from an EMBL/GenBank/DDBJ whole genome shotgun (WGS) entry which is preliminary data.</text>
</comment>
<dbReference type="Proteomes" id="UP000236291">
    <property type="component" value="Unassembled WGS sequence"/>
</dbReference>
<evidence type="ECO:0000256" key="1">
    <source>
        <dbReference type="ARBA" id="ARBA00022737"/>
    </source>
</evidence>
<reference evidence="3 4" key="1">
    <citation type="journal article" date="2014" name="Am. J. Bot.">
        <title>Genome assembly and annotation for red clover (Trifolium pratense; Fabaceae).</title>
        <authorList>
            <person name="Istvanek J."/>
            <person name="Jaros M."/>
            <person name="Krenek A."/>
            <person name="Repkova J."/>
        </authorList>
    </citation>
    <scope>NUCLEOTIDE SEQUENCE [LARGE SCALE GENOMIC DNA]</scope>
    <source>
        <strain evidence="4">cv. Tatra</strain>
        <tissue evidence="3">Young leaves</tissue>
    </source>
</reference>
<protein>
    <submittedName>
        <fullName evidence="3">Pentatricopeptide repeat-containing protein chloroplastic-like</fullName>
    </submittedName>
</protein>
<dbReference type="Pfam" id="PF13041">
    <property type="entry name" value="PPR_2"/>
    <property type="match status" value="1"/>
</dbReference>
<organism evidence="3 4">
    <name type="scientific">Trifolium pratense</name>
    <name type="common">Red clover</name>
    <dbReference type="NCBI Taxonomy" id="57577"/>
    <lineage>
        <taxon>Eukaryota</taxon>
        <taxon>Viridiplantae</taxon>
        <taxon>Streptophyta</taxon>
        <taxon>Embryophyta</taxon>
        <taxon>Tracheophyta</taxon>
        <taxon>Spermatophyta</taxon>
        <taxon>Magnoliopsida</taxon>
        <taxon>eudicotyledons</taxon>
        <taxon>Gunneridae</taxon>
        <taxon>Pentapetalae</taxon>
        <taxon>rosids</taxon>
        <taxon>fabids</taxon>
        <taxon>Fabales</taxon>
        <taxon>Fabaceae</taxon>
        <taxon>Papilionoideae</taxon>
        <taxon>50 kb inversion clade</taxon>
        <taxon>NPAAA clade</taxon>
        <taxon>Hologalegina</taxon>
        <taxon>IRL clade</taxon>
        <taxon>Trifolieae</taxon>
        <taxon>Trifolium</taxon>
    </lineage>
</organism>
<evidence type="ECO:0000313" key="3">
    <source>
        <dbReference type="EMBL" id="PNX93241.1"/>
    </source>
</evidence>
<dbReference type="AlphaFoldDB" id="A0A2K3MQY3"/>
<evidence type="ECO:0000313" key="4">
    <source>
        <dbReference type="Proteomes" id="UP000236291"/>
    </source>
</evidence>
<dbReference type="InterPro" id="IPR002885">
    <property type="entry name" value="PPR_rpt"/>
</dbReference>
<dbReference type="InterPro" id="IPR053303">
    <property type="entry name" value="Chloroplast_PPR"/>
</dbReference>
<proteinExistence type="predicted"/>
<gene>
    <name evidence="3" type="ORF">L195_g016392</name>
</gene>
<dbReference type="EMBL" id="ASHM01011315">
    <property type="protein sequence ID" value="PNX93241.1"/>
    <property type="molecule type" value="Genomic_DNA"/>
</dbReference>
<name>A0A2K3MQY3_TRIPR</name>
<feature type="non-terminal residue" evidence="3">
    <location>
        <position position="1"/>
    </location>
</feature>
<accession>A0A2K3MQY3</accession>